<dbReference type="PROSITE" id="PS51683">
    <property type="entry name" value="SAM_OMT_II"/>
    <property type="match status" value="1"/>
</dbReference>
<dbReference type="SUPFAM" id="SSF53335">
    <property type="entry name" value="S-adenosyl-L-methionine-dependent methyltransferases"/>
    <property type="match status" value="1"/>
</dbReference>
<reference evidence="6" key="1">
    <citation type="submission" date="2016-12" db="EMBL/GenBank/DDBJ databases">
        <title>The genomes of Aspergillus section Nigri reveals drivers in fungal speciation.</title>
        <authorList>
            <consortium name="DOE Joint Genome Institute"/>
            <person name="Vesth T.C."/>
            <person name="Nybo J."/>
            <person name="Theobald S."/>
            <person name="Brandl J."/>
            <person name="Frisvad J.C."/>
            <person name="Nielsen K.F."/>
            <person name="Lyhne E.K."/>
            <person name="Kogle M.E."/>
            <person name="Kuo A."/>
            <person name="Riley R."/>
            <person name="Clum A."/>
            <person name="Nolan M."/>
            <person name="Lipzen A."/>
            <person name="Salamov A."/>
            <person name="Henrissat B."/>
            <person name="Wiebenga A."/>
            <person name="De vries R.P."/>
            <person name="Grigoriev I.V."/>
            <person name="Mortensen U.H."/>
            <person name="Andersen M.R."/>
            <person name="Baker S.E."/>
        </authorList>
    </citation>
    <scope>NUCLEOTIDE SEQUENCE</scope>
    <source>
        <strain evidence="6">IBT 28561</strain>
    </source>
</reference>
<dbReference type="Pfam" id="PF11991">
    <property type="entry name" value="Trp_DMAT"/>
    <property type="match status" value="1"/>
</dbReference>
<dbReference type="InterPro" id="IPR036390">
    <property type="entry name" value="WH_DNA-bd_sf"/>
</dbReference>
<dbReference type="Pfam" id="PF08100">
    <property type="entry name" value="Dimerisation"/>
    <property type="match status" value="1"/>
</dbReference>
<organism evidence="6 7">
    <name type="scientific">Aspergillus campestris (strain IBT 28561)</name>
    <dbReference type="NCBI Taxonomy" id="1392248"/>
    <lineage>
        <taxon>Eukaryota</taxon>
        <taxon>Fungi</taxon>
        <taxon>Dikarya</taxon>
        <taxon>Ascomycota</taxon>
        <taxon>Pezizomycotina</taxon>
        <taxon>Eurotiomycetes</taxon>
        <taxon>Eurotiomycetidae</taxon>
        <taxon>Eurotiales</taxon>
        <taxon>Aspergillaceae</taxon>
        <taxon>Aspergillus</taxon>
        <taxon>Aspergillus subgen. Circumdati</taxon>
    </lineage>
</organism>
<dbReference type="SUPFAM" id="SSF46785">
    <property type="entry name" value="Winged helix' DNA-binding domain"/>
    <property type="match status" value="1"/>
</dbReference>
<dbReference type="RefSeq" id="XP_024695669.1">
    <property type="nucleotide sequence ID" value="XM_024840848.1"/>
</dbReference>
<dbReference type="PANTHER" id="PTHR43712">
    <property type="entry name" value="PUTATIVE (AFU_ORTHOLOGUE AFUA_4G14580)-RELATED"/>
    <property type="match status" value="1"/>
</dbReference>
<keyword evidence="2" id="KW-0808">Transferase</keyword>
<feature type="domain" description="O-methyltransferase C-terminal" evidence="4">
    <location>
        <begin position="196"/>
        <end position="397"/>
    </location>
</feature>
<dbReference type="GO" id="GO:0032259">
    <property type="term" value="P:methylation"/>
    <property type="evidence" value="ECO:0007669"/>
    <property type="project" value="UniProtKB-KW"/>
</dbReference>
<dbReference type="EMBL" id="MSFM01000002">
    <property type="protein sequence ID" value="PKY07075.1"/>
    <property type="molecule type" value="Genomic_DNA"/>
</dbReference>
<dbReference type="InterPro" id="IPR001077">
    <property type="entry name" value="COMT_C"/>
</dbReference>
<dbReference type="GO" id="GO:0008171">
    <property type="term" value="F:O-methyltransferase activity"/>
    <property type="evidence" value="ECO:0007669"/>
    <property type="project" value="InterPro"/>
</dbReference>
<dbReference type="GO" id="GO:0016765">
    <property type="term" value="F:transferase activity, transferring alkyl or aryl (other than methyl) groups"/>
    <property type="evidence" value="ECO:0007669"/>
    <property type="project" value="InterPro"/>
</dbReference>
<protein>
    <submittedName>
        <fullName evidence="6">S-adenosyl-L-methionine-dependent methyltransferase</fullName>
    </submittedName>
</protein>
<evidence type="ECO:0000259" key="4">
    <source>
        <dbReference type="Pfam" id="PF00891"/>
    </source>
</evidence>
<dbReference type="Gene3D" id="1.10.10.10">
    <property type="entry name" value="Winged helix-like DNA-binding domain superfamily/Winged helix DNA-binding domain"/>
    <property type="match status" value="1"/>
</dbReference>
<dbReference type="GO" id="GO:0044550">
    <property type="term" value="P:secondary metabolite biosynthetic process"/>
    <property type="evidence" value="ECO:0007669"/>
    <property type="project" value="UniProtKB-ARBA"/>
</dbReference>
<dbReference type="VEuPathDB" id="FungiDB:P168DRAFT_324528"/>
<dbReference type="Proteomes" id="UP000234254">
    <property type="component" value="Unassembled WGS sequence"/>
</dbReference>
<dbReference type="GO" id="GO:0009820">
    <property type="term" value="P:alkaloid metabolic process"/>
    <property type="evidence" value="ECO:0007669"/>
    <property type="project" value="InterPro"/>
</dbReference>
<comment type="caution">
    <text evidence="6">The sequence shown here is derived from an EMBL/GenBank/DDBJ whole genome shotgun (WGS) entry which is preliminary data.</text>
</comment>
<evidence type="ECO:0000256" key="2">
    <source>
        <dbReference type="ARBA" id="ARBA00022679"/>
    </source>
</evidence>
<dbReference type="Pfam" id="PF00891">
    <property type="entry name" value="Methyltransf_2"/>
    <property type="match status" value="1"/>
</dbReference>
<dbReference type="OrthoDB" id="1606438at2759"/>
<sequence>MSATPCERASKVESLVSLISKHATLYVEDSHKIGNGEEQRALDSQIQGHADQVGNLCGELARLIQKPDQSVQTPEDGILETAMAYTKSTALAIALDMDFFKHVKPGETSATVDELAQVTGASQKLIKNVMRICADNSIFREVTTGAFVHTKRSLLLRERDSYVRAYSGYLVDDAHMAGAFLPGVLRDHGFQPPPDRKQSAFCKAFDASDPYDYYHSTDLVRGARFDRAMQGNHAIQHHPIDLVISFDKLPFGAVVVDVGAGRGHNALRLATKFPHLTVVVQDHESVIFPEEDQLDIPPSVEGRIQFLPHDYFDEQPIEDADVYILSNVLMDNPDSDCKRILSRIATAMTPNKSKLVICDKLDSEARPVYHQMSQLHIFSCFNSWSRDIDEWRRLMTDSADGLAVDRFWEIGSGVVLEVGLMGRLGPIDGAEVVVSELLLASPVSSCTTLYVGVSGSLWEGRRTPPDQPTHPGDPPTLMLFFINFEMKPGQSLPKPKLYMPLAGIPESKIATTLTNFFNRHDKPDQGRIASRTSKWQYDIAMHDLC</sequence>
<dbReference type="AlphaFoldDB" id="A0A2I1DB33"/>
<dbReference type="InterPro" id="IPR036388">
    <property type="entry name" value="WH-like_DNA-bd_sf"/>
</dbReference>
<keyword evidence="3" id="KW-0949">S-adenosyl-L-methionine</keyword>
<dbReference type="InterPro" id="IPR016461">
    <property type="entry name" value="COMT-like"/>
</dbReference>
<dbReference type="PANTHER" id="PTHR43712:SF2">
    <property type="entry name" value="O-METHYLTRANSFERASE CICE"/>
    <property type="match status" value="1"/>
</dbReference>
<dbReference type="Gene3D" id="3.40.50.150">
    <property type="entry name" value="Vaccinia Virus protein VP39"/>
    <property type="match status" value="1"/>
</dbReference>
<evidence type="ECO:0000313" key="6">
    <source>
        <dbReference type="EMBL" id="PKY07075.1"/>
    </source>
</evidence>
<feature type="domain" description="O-methyltransferase dimerisation" evidence="5">
    <location>
        <begin position="80"/>
        <end position="153"/>
    </location>
</feature>
<evidence type="ECO:0000259" key="5">
    <source>
        <dbReference type="Pfam" id="PF08100"/>
    </source>
</evidence>
<gene>
    <name evidence="6" type="ORF">P168DRAFT_324528</name>
</gene>
<dbReference type="GeneID" id="36548372"/>
<evidence type="ECO:0000256" key="3">
    <source>
        <dbReference type="ARBA" id="ARBA00022691"/>
    </source>
</evidence>
<evidence type="ECO:0000256" key="1">
    <source>
        <dbReference type="ARBA" id="ARBA00022603"/>
    </source>
</evidence>
<proteinExistence type="predicted"/>
<dbReference type="InterPro" id="IPR017795">
    <property type="entry name" value="ABBA_NscD-like"/>
</dbReference>
<keyword evidence="1 6" id="KW-0489">Methyltransferase</keyword>
<dbReference type="InterPro" id="IPR029063">
    <property type="entry name" value="SAM-dependent_MTases_sf"/>
</dbReference>
<evidence type="ECO:0000313" key="7">
    <source>
        <dbReference type="Proteomes" id="UP000234254"/>
    </source>
</evidence>
<name>A0A2I1DB33_ASPC2</name>
<dbReference type="InterPro" id="IPR012967">
    <property type="entry name" value="COMT_dimerisation"/>
</dbReference>
<keyword evidence="7" id="KW-1185">Reference proteome</keyword>
<accession>A0A2I1DB33</accession>
<dbReference type="GO" id="GO:0046983">
    <property type="term" value="F:protein dimerization activity"/>
    <property type="evidence" value="ECO:0007669"/>
    <property type="project" value="InterPro"/>
</dbReference>